<feature type="binding site" evidence="10">
    <location>
        <begin position="419"/>
        <end position="424"/>
    </location>
    <ligand>
        <name>ATP</name>
        <dbReference type="ChEBI" id="CHEBI:30616"/>
    </ligand>
</feature>
<dbReference type="InterPro" id="IPR050239">
    <property type="entry name" value="Sigma-70_RNA_pol_init_factors"/>
</dbReference>
<feature type="DNA-binding region" description="H-T-H motif" evidence="11">
    <location>
        <begin position="350"/>
        <end position="369"/>
    </location>
</feature>
<dbReference type="PANTHER" id="PTHR30603:SF60">
    <property type="entry name" value="RNA POLYMERASE SIGMA FACTOR RPOD"/>
    <property type="match status" value="1"/>
</dbReference>
<dbReference type="Gene3D" id="1.10.220.120">
    <property type="entry name" value="Sigma-70 factor, region 1.1"/>
    <property type="match status" value="1"/>
</dbReference>
<dbReference type="Pfam" id="PF04542">
    <property type="entry name" value="Sigma70_r2"/>
    <property type="match status" value="1"/>
</dbReference>
<keyword evidence="4 10" id="KW-0547">Nucleotide-binding</keyword>
<dbReference type="Gene3D" id="1.10.601.10">
    <property type="entry name" value="RNA Polymerase Primary Sigma Factor"/>
    <property type="match status" value="2"/>
</dbReference>
<dbReference type="PROSITE" id="PS00716">
    <property type="entry name" value="SIGMA70_2"/>
    <property type="match status" value="1"/>
</dbReference>
<dbReference type="SUPFAM" id="SSF52540">
    <property type="entry name" value="P-loop containing nucleoside triphosphate hydrolases"/>
    <property type="match status" value="1"/>
</dbReference>
<dbReference type="Gene3D" id="3.40.50.300">
    <property type="entry name" value="P-loop containing nucleotide triphosphate hydrolases"/>
    <property type="match status" value="1"/>
</dbReference>
<dbReference type="InterPro" id="IPR000850">
    <property type="entry name" value="Adenylat/UMP-CMP_kin"/>
</dbReference>
<evidence type="ECO:0000256" key="6">
    <source>
        <dbReference type="ARBA" id="ARBA00023015"/>
    </source>
</evidence>
<dbReference type="NCBIfam" id="TIGR02393">
    <property type="entry name" value="RpoD_Cterm"/>
    <property type="match status" value="1"/>
</dbReference>
<dbReference type="InterPro" id="IPR036388">
    <property type="entry name" value="WH-like_DNA-bd_sf"/>
</dbReference>
<dbReference type="GO" id="GO:0006352">
    <property type="term" value="P:DNA-templated transcription initiation"/>
    <property type="evidence" value="ECO:0007669"/>
    <property type="project" value="UniProtKB-UniRule"/>
</dbReference>
<dbReference type="CDD" id="cd06171">
    <property type="entry name" value="Sigma70_r4"/>
    <property type="match status" value="1"/>
</dbReference>
<feature type="short sequence motif" description="Interaction with polymerase core subunit RpoC" evidence="11">
    <location>
        <begin position="178"/>
        <end position="181"/>
    </location>
</feature>
<evidence type="ECO:0000256" key="4">
    <source>
        <dbReference type="ARBA" id="ARBA00022741"/>
    </source>
</evidence>
<dbReference type="InterPro" id="IPR014284">
    <property type="entry name" value="RNA_pol_sigma-70_dom"/>
</dbReference>
<comment type="caution">
    <text evidence="11">Lacks conserved residue(s) required for the propagation of feature annotation.</text>
</comment>
<comment type="similarity">
    <text evidence="10">Belongs to the adenylate kinase family.</text>
</comment>
<proteinExistence type="inferred from homology"/>
<dbReference type="Pfam" id="PF00140">
    <property type="entry name" value="Sigma70_r1_2"/>
    <property type="match status" value="1"/>
</dbReference>
<dbReference type="InterPro" id="IPR000943">
    <property type="entry name" value="RNA_pol_sigma70"/>
</dbReference>
<dbReference type="FunFam" id="1.10.601.10:FF:000001">
    <property type="entry name" value="RNA polymerase sigma factor SigA"/>
    <property type="match status" value="1"/>
</dbReference>
<comment type="caution">
    <text evidence="14">The sequence shown here is derived from an EMBL/GenBank/DDBJ whole genome shotgun (WGS) entry which is preliminary data.</text>
</comment>
<dbReference type="PANTHER" id="PTHR30603">
    <property type="entry name" value="RNA POLYMERASE SIGMA FACTOR RPO"/>
    <property type="match status" value="1"/>
</dbReference>
<dbReference type="InterPro" id="IPR013324">
    <property type="entry name" value="RNA_pol_sigma_r3/r4-like"/>
</dbReference>
<dbReference type="GO" id="GO:0044209">
    <property type="term" value="P:AMP salvage"/>
    <property type="evidence" value="ECO:0007669"/>
    <property type="project" value="UniProtKB-UniRule"/>
</dbReference>
<evidence type="ECO:0000313" key="15">
    <source>
        <dbReference type="Proteomes" id="UP000177614"/>
    </source>
</evidence>
<evidence type="ECO:0000256" key="10">
    <source>
        <dbReference type="HAMAP-Rule" id="MF_00235"/>
    </source>
</evidence>
<dbReference type="GO" id="GO:0005524">
    <property type="term" value="F:ATP binding"/>
    <property type="evidence" value="ECO:0007669"/>
    <property type="project" value="UniProtKB-UniRule"/>
</dbReference>
<feature type="binding site" evidence="10">
    <location>
        <position position="501"/>
    </location>
    <ligand>
        <name>AMP</name>
        <dbReference type="ChEBI" id="CHEBI:456215"/>
    </ligand>
</feature>
<keyword evidence="1 11" id="KW-0963">Cytoplasm</keyword>
<dbReference type="InterPro" id="IPR007627">
    <property type="entry name" value="RNA_pol_sigma70_r2"/>
</dbReference>
<name>A0A1F4XMR1_9BACT</name>
<evidence type="ECO:0000256" key="5">
    <source>
        <dbReference type="ARBA" id="ARBA00022777"/>
    </source>
</evidence>
<dbReference type="SUPFAM" id="SSF88659">
    <property type="entry name" value="Sigma3 and sigma4 domains of RNA polymerase sigma factors"/>
    <property type="match status" value="2"/>
</dbReference>
<dbReference type="PRINTS" id="PR00046">
    <property type="entry name" value="SIGMA70FCT"/>
</dbReference>
<dbReference type="InterPro" id="IPR042189">
    <property type="entry name" value="RNA_pol_sigma_70_r1_1_sf"/>
</dbReference>
<dbReference type="Pfam" id="PF04539">
    <property type="entry name" value="Sigma70_r3"/>
    <property type="match status" value="1"/>
</dbReference>
<dbReference type="InterPro" id="IPR013325">
    <property type="entry name" value="RNA_pol_sigma_r2"/>
</dbReference>
<dbReference type="GO" id="GO:0004017">
    <property type="term" value="F:AMP kinase activity"/>
    <property type="evidence" value="ECO:0007669"/>
    <property type="project" value="UniProtKB-UniRule"/>
</dbReference>
<dbReference type="CDD" id="cd01428">
    <property type="entry name" value="ADK"/>
    <property type="match status" value="1"/>
</dbReference>
<dbReference type="STRING" id="1817814.A2V81_02565"/>
<feature type="region of interest" description="Sigma-70 factor domain-2" evidence="11">
    <location>
        <begin position="154"/>
        <end position="224"/>
    </location>
</feature>
<sequence>MGKKSIKREQDVLAKYPAVVRLLIKKGKEQGFVTQQEVMHAIPEFETNLDVVEDIMMQFLEHGIEIVDSQQEFIWQNQEKEADRKSKLEKSSEQKLREKFTSSNKKNFALGDIAGDSIRMYLREIGRVDLLTAEEEVMLAKRITKHDPVAKRQLAEANLRLVVSIAKKYVGRGLSLLDLIQEGNIGLFRAVEKFDYRKGFKFSTYATWWIRQAITRAIADQARTIRIPVHMVETINKFTHTQRRLVQELGREPLIEEIASEMDMDVKKIRYIKKISQDIVSLEAPVGSDGDNSGKLGDFIEDDVTLSPAAQASRQLLKEDVHGLLESLTPREQKIIRMRFGLDDGIGHTLEEVGQEFGVTRERIRQIEAKALVKLREHPESVRINLSKAEQSLDNDINFLTNNLSFTYFPDLIFFGPPGSGKTSEAHKITRVYDMAVFDLPFELQKTMKGDNTLGRKIKQLLNAGQVIPSDILQQVVENFFKHIPNDKPIIFDGFPKNLAQTDFFNRLISQHKRNFVAILFNVGDDHALTRITKKKVCTYCQSIYSADSTLETCEKCDHDLKLIKEDNIVGMKLRLSNYYQETAPIVSMYEKMGKLISINADENDEEVYNALTDRLEAFGLDKKKKKKD</sequence>
<evidence type="ECO:0000259" key="12">
    <source>
        <dbReference type="PROSITE" id="PS00715"/>
    </source>
</evidence>
<keyword evidence="3 10" id="KW-0545">Nucleotide biosynthesis</keyword>
<comment type="function">
    <text evidence="11">Sigma factors are initiation factors that promote the attachment of RNA polymerase to specific initiation sites and are then released. This sigma factor is the primary sigma factor during exponential growth.</text>
</comment>
<dbReference type="Gene3D" id="1.10.10.10">
    <property type="entry name" value="Winged helix-like DNA-binding domain superfamily/Winged helix DNA-binding domain"/>
    <property type="match status" value="2"/>
</dbReference>
<dbReference type="InterPro" id="IPR007127">
    <property type="entry name" value="RNA_pol_sigma_70_r1_1"/>
</dbReference>
<comment type="subunit">
    <text evidence="11">Interacts transiently with the RNA polymerase catalytic core.</text>
</comment>
<dbReference type="GO" id="GO:0003677">
    <property type="term" value="F:DNA binding"/>
    <property type="evidence" value="ECO:0007669"/>
    <property type="project" value="UniProtKB-UniRule"/>
</dbReference>
<feature type="binding site" evidence="10">
    <location>
        <position position="575"/>
    </location>
    <ligand>
        <name>AMP</name>
        <dbReference type="ChEBI" id="CHEBI:456215"/>
    </ligand>
</feature>
<evidence type="ECO:0000256" key="2">
    <source>
        <dbReference type="ARBA" id="ARBA00022679"/>
    </source>
</evidence>
<protein>
    <recommendedName>
        <fullName evidence="10 11">Multifunctional fusion protein</fullName>
    </recommendedName>
    <domain>
        <recommendedName>
            <fullName evidence="10">Adenylate kinase</fullName>
            <shortName evidence="10">AK</shortName>
            <ecNumber evidence="10">2.7.4.3</ecNumber>
        </recommendedName>
        <alternativeName>
            <fullName evidence="10">ATP-AMP transphosphorylase</fullName>
        </alternativeName>
        <alternativeName>
            <fullName evidence="10">ATP:AMP phosphotransferase</fullName>
        </alternativeName>
        <alternativeName>
            <fullName evidence="10">Adenylate monophosphate kinase</fullName>
        </alternativeName>
    </domain>
    <domain>
        <recommendedName>
            <fullName evidence="11">RNA polymerase sigma factor SigA</fullName>
        </recommendedName>
    </domain>
</protein>
<dbReference type="NCBIfam" id="TIGR02937">
    <property type="entry name" value="sigma70-ECF"/>
    <property type="match status" value="1"/>
</dbReference>
<comment type="function">
    <text evidence="10">Catalyzes the reversible transfer of the terminal phosphate group between ATP and AMP. Plays an important role in cellular energy homeostasis and in adenine nucleotide metabolism.</text>
</comment>
<feature type="domain" description="RNA polymerase sigma-70" evidence="12">
    <location>
        <begin position="178"/>
        <end position="191"/>
    </location>
</feature>
<feature type="domain" description="RNA polymerase sigma-70" evidence="13">
    <location>
        <begin position="349"/>
        <end position="375"/>
    </location>
</feature>
<evidence type="ECO:0000256" key="3">
    <source>
        <dbReference type="ARBA" id="ARBA00022727"/>
    </source>
</evidence>
<dbReference type="InterPro" id="IPR027417">
    <property type="entry name" value="P-loop_NTPase"/>
</dbReference>
<dbReference type="EC" id="2.7.4.3" evidence="10"/>
<dbReference type="Pfam" id="PF03979">
    <property type="entry name" value="Sigma70_r1_1"/>
    <property type="match status" value="1"/>
</dbReference>
<evidence type="ECO:0000313" key="14">
    <source>
        <dbReference type="EMBL" id="OGC82383.1"/>
    </source>
</evidence>
<evidence type="ECO:0000259" key="13">
    <source>
        <dbReference type="PROSITE" id="PS00716"/>
    </source>
</evidence>
<dbReference type="PROSITE" id="PS00715">
    <property type="entry name" value="SIGMA70_1"/>
    <property type="match status" value="1"/>
</dbReference>
<accession>A0A1F4XMR1</accession>
<organism evidence="14 15">
    <name type="scientific">Candidatus Abawacabacteria bacterium RBG_16_42_10</name>
    <dbReference type="NCBI Taxonomy" id="1817814"/>
    <lineage>
        <taxon>Bacteria</taxon>
        <taxon>Candidatus Abawacaibacteriota</taxon>
    </lineage>
</organism>
<evidence type="ECO:0000256" key="11">
    <source>
        <dbReference type="HAMAP-Rule" id="MF_00963"/>
    </source>
</evidence>
<comment type="subcellular location">
    <subcellularLocation>
        <location evidence="11">Cytoplasm</location>
    </subcellularLocation>
</comment>
<evidence type="ECO:0000256" key="7">
    <source>
        <dbReference type="ARBA" id="ARBA00023082"/>
    </source>
</evidence>
<dbReference type="UniPathway" id="UPA00588">
    <property type="reaction ID" value="UER00649"/>
</dbReference>
<keyword evidence="7 11" id="KW-0731">Sigma factor</keyword>
<dbReference type="InterPro" id="IPR012760">
    <property type="entry name" value="RNA_pol_sigma_RpoD_C"/>
</dbReference>
<keyword evidence="9 11" id="KW-0804">Transcription</keyword>
<keyword evidence="5 10" id="KW-0418">Kinase</keyword>
<dbReference type="GO" id="GO:0016987">
    <property type="term" value="F:sigma factor activity"/>
    <property type="evidence" value="ECO:0007669"/>
    <property type="project" value="UniProtKB-UniRule"/>
</dbReference>
<feature type="binding site" evidence="10">
    <location>
        <position position="603"/>
    </location>
    <ligand>
        <name>ATP</name>
        <dbReference type="ChEBI" id="CHEBI:30616"/>
    </ligand>
</feature>
<keyword evidence="6 11" id="KW-0805">Transcription regulation</keyword>
<keyword evidence="2 10" id="KW-0808">Transferase</keyword>
<dbReference type="EMBL" id="MEWR01000008">
    <property type="protein sequence ID" value="OGC82383.1"/>
    <property type="molecule type" value="Genomic_DNA"/>
</dbReference>
<comment type="domain">
    <text evidence="10">Consists of three domains, a large central CORE domain and two small peripheral domains, NMPbind and LID, which undergo movements during catalysis. The LID domain closes over the site of phosphoryl transfer upon ATP binding. Assembling and dissambling the active center during each catalytic cycle provides an effective means to prevent ATP hydrolysis.</text>
</comment>
<dbReference type="Pfam" id="PF04545">
    <property type="entry name" value="Sigma70_r4"/>
    <property type="match status" value="1"/>
</dbReference>
<evidence type="ECO:0000256" key="1">
    <source>
        <dbReference type="ARBA" id="ARBA00022490"/>
    </source>
</evidence>
<dbReference type="HAMAP" id="MF_00235">
    <property type="entry name" value="Adenylate_kinase_Adk"/>
    <property type="match status" value="1"/>
</dbReference>
<dbReference type="InterPro" id="IPR007630">
    <property type="entry name" value="RNA_pol_sigma70_r4"/>
</dbReference>
<evidence type="ECO:0000256" key="8">
    <source>
        <dbReference type="ARBA" id="ARBA00023125"/>
    </source>
</evidence>
<dbReference type="GO" id="GO:0005737">
    <property type="term" value="C:cytoplasm"/>
    <property type="evidence" value="ECO:0007669"/>
    <property type="project" value="UniProtKB-SubCell"/>
</dbReference>
<dbReference type="Pfam" id="PF00406">
    <property type="entry name" value="ADK"/>
    <property type="match status" value="1"/>
</dbReference>
<evidence type="ECO:0000256" key="9">
    <source>
        <dbReference type="ARBA" id="ARBA00023163"/>
    </source>
</evidence>
<comment type="pathway">
    <text evidence="10">Purine metabolism; AMP biosynthesis via salvage pathway; AMP from ADP: step 1/1.</text>
</comment>
<gene>
    <name evidence="11" type="primary">sigA</name>
    <name evidence="10" type="synonym">adk</name>
    <name evidence="14" type="ORF">A2V81_02565</name>
</gene>
<keyword evidence="8 11" id="KW-0238">DNA-binding</keyword>
<dbReference type="Proteomes" id="UP000177614">
    <property type="component" value="Unassembled WGS sequence"/>
</dbReference>
<dbReference type="SUPFAM" id="SSF88946">
    <property type="entry name" value="Sigma2 domain of RNA polymerase sigma factors"/>
    <property type="match status" value="1"/>
</dbReference>
<dbReference type="InterPro" id="IPR007624">
    <property type="entry name" value="RNA_pol_sigma70_r3"/>
</dbReference>
<dbReference type="HAMAP" id="MF_00963">
    <property type="entry name" value="Sigma70_RpoD_SigA"/>
    <property type="match status" value="1"/>
</dbReference>
<reference evidence="14 15" key="1">
    <citation type="journal article" date="2016" name="Nat. Commun.">
        <title>Thousands of microbial genomes shed light on interconnected biogeochemical processes in an aquifer system.</title>
        <authorList>
            <person name="Anantharaman K."/>
            <person name="Brown C.T."/>
            <person name="Hug L.A."/>
            <person name="Sharon I."/>
            <person name="Castelle C.J."/>
            <person name="Probst A.J."/>
            <person name="Thomas B.C."/>
            <person name="Singh A."/>
            <person name="Wilkins M.J."/>
            <person name="Karaoz U."/>
            <person name="Brodie E.L."/>
            <person name="Williams K.H."/>
            <person name="Hubbard S.S."/>
            <person name="Banfield J.F."/>
        </authorList>
    </citation>
    <scope>NUCLEOTIDE SEQUENCE [LARGE SCALE GENOMIC DNA]</scope>
</reference>
<dbReference type="InterPro" id="IPR009042">
    <property type="entry name" value="RNA_pol_sigma70_r1_2"/>
</dbReference>
<comment type="similarity">
    <text evidence="11">Belongs to the sigma-70 factor family. RpoD/SigA subfamily.</text>
</comment>
<keyword evidence="10" id="KW-0067">ATP-binding</keyword>
<dbReference type="AlphaFoldDB" id="A0A1F4XMR1"/>
<dbReference type="InterPro" id="IPR028630">
    <property type="entry name" value="Sigma70_RpoD"/>
</dbReference>
<comment type="catalytic activity">
    <reaction evidence="10">
        <text>AMP + ATP = 2 ADP</text>
        <dbReference type="Rhea" id="RHEA:12973"/>
        <dbReference type="ChEBI" id="CHEBI:30616"/>
        <dbReference type="ChEBI" id="CHEBI:456215"/>
        <dbReference type="ChEBI" id="CHEBI:456216"/>
        <dbReference type="EC" id="2.7.4.3"/>
    </reaction>
</comment>
<comment type="subunit">
    <text evidence="10">Monomer.</text>
</comment>